<keyword evidence="2" id="KW-1185">Reference proteome</keyword>
<evidence type="ECO:0000313" key="3">
    <source>
        <dbReference type="WBParaSite" id="nRc.2.0.1.t41919-RA"/>
    </source>
</evidence>
<dbReference type="Proteomes" id="UP000887565">
    <property type="component" value="Unplaced"/>
</dbReference>
<organism evidence="2 3">
    <name type="scientific">Romanomermis culicivorax</name>
    <name type="common">Nematode worm</name>
    <dbReference type="NCBI Taxonomy" id="13658"/>
    <lineage>
        <taxon>Eukaryota</taxon>
        <taxon>Metazoa</taxon>
        <taxon>Ecdysozoa</taxon>
        <taxon>Nematoda</taxon>
        <taxon>Enoplea</taxon>
        <taxon>Dorylaimia</taxon>
        <taxon>Mermithida</taxon>
        <taxon>Mermithoidea</taxon>
        <taxon>Mermithidae</taxon>
        <taxon>Romanomermis</taxon>
    </lineage>
</organism>
<dbReference type="PANTHER" id="PTHR45916">
    <property type="entry name" value="STRUCTURAL MAINTENANCE OF CHROMOSOMES PROTEIN 5"/>
    <property type="match status" value="1"/>
</dbReference>
<dbReference type="GO" id="GO:0003697">
    <property type="term" value="F:single-stranded DNA binding"/>
    <property type="evidence" value="ECO:0007669"/>
    <property type="project" value="TreeGrafter"/>
</dbReference>
<name>A0A915KSP8_ROMCU</name>
<evidence type="ECO:0000256" key="1">
    <source>
        <dbReference type="ARBA" id="ARBA00023054"/>
    </source>
</evidence>
<accession>A0A915KSP8</accession>
<dbReference type="GO" id="GO:0005634">
    <property type="term" value="C:nucleus"/>
    <property type="evidence" value="ECO:0007669"/>
    <property type="project" value="TreeGrafter"/>
</dbReference>
<dbReference type="AlphaFoldDB" id="A0A915KSP8"/>
<dbReference type="PANTHER" id="PTHR45916:SF1">
    <property type="entry name" value="STRUCTURAL MAINTENANCE OF CHROMOSOMES PROTEIN 5"/>
    <property type="match status" value="1"/>
</dbReference>
<evidence type="ECO:0000313" key="2">
    <source>
        <dbReference type="Proteomes" id="UP000887565"/>
    </source>
</evidence>
<sequence>MHKMRALANAAARPQAQSTTPNVCSESSRPLPIKDFIMSEPSFPNGNLYCMFILLDGVPISSCVLQEKTSILRGAENSNDTEKNFLSILLEFLETYNIQVENLCQFLAQDRVVEFARQSNQELLESTEKAVC</sequence>
<dbReference type="WBParaSite" id="nRc.2.0.1.t41919-RA">
    <property type="protein sequence ID" value="nRc.2.0.1.t41919-RA"/>
    <property type="gene ID" value="nRc.2.0.1.g41919"/>
</dbReference>
<dbReference type="GO" id="GO:0030915">
    <property type="term" value="C:Smc5-Smc6 complex"/>
    <property type="evidence" value="ECO:0007669"/>
    <property type="project" value="TreeGrafter"/>
</dbReference>
<protein>
    <submittedName>
        <fullName evidence="3">Uncharacterized protein</fullName>
    </submittedName>
</protein>
<reference evidence="3" key="1">
    <citation type="submission" date="2022-11" db="UniProtKB">
        <authorList>
            <consortium name="WormBaseParasite"/>
        </authorList>
    </citation>
    <scope>IDENTIFICATION</scope>
</reference>
<dbReference type="GO" id="GO:0000724">
    <property type="term" value="P:double-strand break repair via homologous recombination"/>
    <property type="evidence" value="ECO:0007669"/>
    <property type="project" value="TreeGrafter"/>
</dbReference>
<proteinExistence type="predicted"/>
<keyword evidence="1" id="KW-0175">Coiled coil</keyword>